<protein>
    <submittedName>
        <fullName evidence="5">ADP-ribosylation factor family protein</fullName>
    </submittedName>
</protein>
<accession>A0A023B6Z5</accession>
<evidence type="ECO:0000256" key="3">
    <source>
        <dbReference type="PIRSR" id="PIRSR606689-1"/>
    </source>
</evidence>
<feature type="binding site" evidence="4">
    <location>
        <position position="31"/>
    </location>
    <ligand>
        <name>Mg(2+)</name>
        <dbReference type="ChEBI" id="CHEBI:18420"/>
    </ligand>
</feature>
<gene>
    <name evidence="5" type="ORF">GNI_074310</name>
</gene>
<dbReference type="Proteomes" id="UP000019763">
    <property type="component" value="Unassembled WGS sequence"/>
</dbReference>
<dbReference type="VEuPathDB" id="CryptoDB:GNI_074310"/>
<dbReference type="GO" id="GO:0006886">
    <property type="term" value="P:intracellular protein transport"/>
    <property type="evidence" value="ECO:0007669"/>
    <property type="project" value="TreeGrafter"/>
</dbReference>
<evidence type="ECO:0000256" key="4">
    <source>
        <dbReference type="PIRSR" id="PIRSR606689-2"/>
    </source>
</evidence>
<dbReference type="AlphaFoldDB" id="A0A023B6Z5"/>
<name>A0A023B6Z5_GRENI</name>
<evidence type="ECO:0000313" key="6">
    <source>
        <dbReference type="Proteomes" id="UP000019763"/>
    </source>
</evidence>
<feature type="binding site" evidence="3">
    <location>
        <begin position="132"/>
        <end position="135"/>
    </location>
    <ligand>
        <name>GTP</name>
        <dbReference type="ChEBI" id="CHEBI:37565"/>
    </ligand>
</feature>
<dbReference type="GO" id="GO:0005525">
    <property type="term" value="F:GTP binding"/>
    <property type="evidence" value="ECO:0007669"/>
    <property type="project" value="UniProtKB-KW"/>
</dbReference>
<sequence length="198" mass="22167">MFSIIAYIFRQLFSKPLKKCLILGLDNGGKTTTLQLMRSEINHNWNGEVGHTLPTVGLNMARFQYKRQEVCFWDLGGQTALRSLWSKYYDEAHGILYVIDANDPDRLTEALGELEKAAAQFVTPIKVCVFLNKCDVAADVGPLTAQLDAWCAQHLKHPYAVLYGSAMRPRIIRGAPTTAAELIECLLTLHQTNTIKSI</sequence>
<keyword evidence="1 3" id="KW-0547">Nucleotide-binding</keyword>
<dbReference type="GO" id="GO:0005794">
    <property type="term" value="C:Golgi apparatus"/>
    <property type="evidence" value="ECO:0007669"/>
    <property type="project" value="TreeGrafter"/>
</dbReference>
<dbReference type="PROSITE" id="PS51417">
    <property type="entry name" value="ARF"/>
    <property type="match status" value="1"/>
</dbReference>
<dbReference type="PANTHER" id="PTHR45909:SF1">
    <property type="entry name" value="ADP-RIBOSYLATION FACTOR-RELATED PROTEIN 1"/>
    <property type="match status" value="1"/>
</dbReference>
<dbReference type="eggNOG" id="KOG0076">
    <property type="taxonomic scope" value="Eukaryota"/>
</dbReference>
<dbReference type="OrthoDB" id="414781at2759"/>
<dbReference type="InterPro" id="IPR006689">
    <property type="entry name" value="Small_GTPase_ARF/SAR"/>
</dbReference>
<dbReference type="NCBIfam" id="TIGR00231">
    <property type="entry name" value="small_GTP"/>
    <property type="match status" value="1"/>
</dbReference>
<keyword evidence="2 3" id="KW-0342">GTP-binding</keyword>
<dbReference type="SMART" id="SM00177">
    <property type="entry name" value="ARF"/>
    <property type="match status" value="1"/>
</dbReference>
<dbReference type="RefSeq" id="XP_011130438.1">
    <property type="nucleotide sequence ID" value="XM_011132136.1"/>
</dbReference>
<reference evidence="5" key="1">
    <citation type="submission" date="2013-12" db="EMBL/GenBank/DDBJ databases">
        <authorList>
            <person name="Omoto C.K."/>
            <person name="Sibley D."/>
            <person name="Venepally P."/>
            <person name="Hadjithomas M."/>
            <person name="Karamycheva S."/>
            <person name="Brunk B."/>
            <person name="Roos D."/>
            <person name="Caler E."/>
            <person name="Lorenzi H."/>
        </authorList>
    </citation>
    <scope>NUCLEOTIDE SEQUENCE</scope>
</reference>
<keyword evidence="4" id="KW-0460">Magnesium</keyword>
<dbReference type="InterPro" id="IPR024156">
    <property type="entry name" value="Small_GTPase_ARF"/>
</dbReference>
<dbReference type="GO" id="GO:0046872">
    <property type="term" value="F:metal ion binding"/>
    <property type="evidence" value="ECO:0007669"/>
    <property type="project" value="UniProtKB-KW"/>
</dbReference>
<dbReference type="GO" id="GO:0034067">
    <property type="term" value="P:protein localization to Golgi apparatus"/>
    <property type="evidence" value="ECO:0007669"/>
    <property type="project" value="TreeGrafter"/>
</dbReference>
<proteinExistence type="predicted"/>
<keyword evidence="6" id="KW-1185">Reference proteome</keyword>
<dbReference type="SUPFAM" id="SSF52540">
    <property type="entry name" value="P-loop containing nucleoside triphosphate hydrolases"/>
    <property type="match status" value="1"/>
</dbReference>
<dbReference type="InterPro" id="IPR005225">
    <property type="entry name" value="Small_GTP-bd"/>
</dbReference>
<organism evidence="5 6">
    <name type="scientific">Gregarina niphandrodes</name>
    <name type="common">Septate eugregarine</name>
    <dbReference type="NCBI Taxonomy" id="110365"/>
    <lineage>
        <taxon>Eukaryota</taxon>
        <taxon>Sar</taxon>
        <taxon>Alveolata</taxon>
        <taxon>Apicomplexa</taxon>
        <taxon>Conoidasida</taxon>
        <taxon>Gregarinasina</taxon>
        <taxon>Eugregarinorida</taxon>
        <taxon>Gregarinidae</taxon>
        <taxon>Gregarina</taxon>
    </lineage>
</organism>
<evidence type="ECO:0000256" key="2">
    <source>
        <dbReference type="ARBA" id="ARBA00023134"/>
    </source>
</evidence>
<feature type="binding site" evidence="4">
    <location>
        <position position="55"/>
    </location>
    <ligand>
        <name>Mg(2+)</name>
        <dbReference type="ChEBI" id="CHEBI:18420"/>
    </ligand>
</feature>
<dbReference type="Pfam" id="PF00025">
    <property type="entry name" value="Arf"/>
    <property type="match status" value="1"/>
</dbReference>
<dbReference type="GO" id="GO:0003924">
    <property type="term" value="F:GTPase activity"/>
    <property type="evidence" value="ECO:0007669"/>
    <property type="project" value="InterPro"/>
</dbReference>
<dbReference type="InterPro" id="IPR027417">
    <property type="entry name" value="P-loop_NTPase"/>
</dbReference>
<dbReference type="PANTHER" id="PTHR45909">
    <property type="entry name" value="ADP-RIBOSYLATION FACTOR-RELATED PROTEIN 1"/>
    <property type="match status" value="1"/>
</dbReference>
<dbReference type="Gene3D" id="3.40.50.300">
    <property type="entry name" value="P-loop containing nucleotide triphosphate hydrolases"/>
    <property type="match status" value="1"/>
</dbReference>
<feature type="binding site" evidence="3">
    <location>
        <position position="77"/>
    </location>
    <ligand>
        <name>GTP</name>
        <dbReference type="ChEBI" id="CHEBI:37565"/>
    </ligand>
</feature>
<dbReference type="GO" id="GO:0043001">
    <property type="term" value="P:Golgi to plasma membrane protein transport"/>
    <property type="evidence" value="ECO:0007669"/>
    <property type="project" value="TreeGrafter"/>
</dbReference>
<evidence type="ECO:0000256" key="1">
    <source>
        <dbReference type="ARBA" id="ARBA00022741"/>
    </source>
</evidence>
<evidence type="ECO:0000313" key="5">
    <source>
        <dbReference type="EMBL" id="EZG66905.1"/>
    </source>
</evidence>
<keyword evidence="4" id="KW-0479">Metal-binding</keyword>
<comment type="caution">
    <text evidence="5">The sequence shown here is derived from an EMBL/GenBank/DDBJ whole genome shotgun (WGS) entry which is preliminary data.</text>
</comment>
<dbReference type="GeneID" id="22912723"/>
<dbReference type="EMBL" id="AFNH02000556">
    <property type="protein sequence ID" value="EZG66905.1"/>
    <property type="molecule type" value="Genomic_DNA"/>
</dbReference>
<feature type="binding site" evidence="3">
    <location>
        <begin position="24"/>
        <end position="31"/>
    </location>
    <ligand>
        <name>GTP</name>
        <dbReference type="ChEBI" id="CHEBI:37565"/>
    </ligand>
</feature>